<dbReference type="InterPro" id="IPR003599">
    <property type="entry name" value="Ig_sub"/>
</dbReference>
<keyword evidence="5 11" id="KW-1133">Transmembrane helix</keyword>
<gene>
    <name evidence="14" type="ORF">FSCOSCO3_A008270</name>
</gene>
<evidence type="ECO:0000256" key="7">
    <source>
        <dbReference type="ARBA" id="ARBA00023157"/>
    </source>
</evidence>
<feature type="signal peptide" evidence="12">
    <location>
        <begin position="1"/>
        <end position="18"/>
    </location>
</feature>
<dbReference type="PROSITE" id="PS50835">
    <property type="entry name" value="IG_LIKE"/>
    <property type="match status" value="2"/>
</dbReference>
<comment type="subcellular location">
    <subcellularLocation>
        <location evidence="1">Cell membrane</location>
        <topology evidence="1">Single-pass type I membrane protein</topology>
    </subcellularLocation>
</comment>
<keyword evidence="10" id="KW-0393">Immunoglobulin domain</keyword>
<evidence type="ECO:0000313" key="15">
    <source>
        <dbReference type="Proteomes" id="UP001314229"/>
    </source>
</evidence>
<dbReference type="SMART" id="SM00409">
    <property type="entry name" value="IG"/>
    <property type="match status" value="2"/>
</dbReference>
<keyword evidence="7" id="KW-1015">Disulfide bond</keyword>
<sequence>MASIAVLFLFFIVIRAQGEGQTFITVECKTGNVGQFGQQSMLDCVVKTTQVVKDATILVVSWEKKDTEAIVLTFEKGKTVAQPRFRFAEPSWNEKNMNVSLLITNTTLEDIGEYKCVVMTDSGDSTNYTNLIVTAKYNKPMIHSNPEKITRDEDVTLTCSSEGGYPKGQLRWFDEHGQEWPESGPLTMEKTSNGLFKLTSRLSLLKSTIFSKYTCKVFNASGVKEDEAALEIPENPAEQEGRKEVDVPTKIVAPVVVIGSLIVGMLLVLVYKRRSQQTRRFSTTPLMSDHRGMTFESAAEEGDHLNTQHNDNEA</sequence>
<dbReference type="EMBL" id="CAWUFR010000013">
    <property type="protein sequence ID" value="CAK6953412.1"/>
    <property type="molecule type" value="Genomic_DNA"/>
</dbReference>
<dbReference type="InterPro" id="IPR051713">
    <property type="entry name" value="T-cell_Activation_Regulation"/>
</dbReference>
<dbReference type="SUPFAM" id="SSF48726">
    <property type="entry name" value="Immunoglobulin"/>
    <property type="match status" value="2"/>
</dbReference>
<proteinExistence type="predicted"/>
<dbReference type="Gene3D" id="2.60.40.10">
    <property type="entry name" value="Immunoglobulins"/>
    <property type="match status" value="2"/>
</dbReference>
<dbReference type="PANTHER" id="PTHR25466">
    <property type="entry name" value="T-LYMPHOCYTE ACTIVATION ANTIGEN"/>
    <property type="match status" value="1"/>
</dbReference>
<accession>A0AAV1N2N3</accession>
<keyword evidence="9" id="KW-0325">Glycoprotein</keyword>
<dbReference type="InterPro" id="IPR007110">
    <property type="entry name" value="Ig-like_dom"/>
</dbReference>
<dbReference type="AlphaFoldDB" id="A0AAV1N2N3"/>
<feature type="chain" id="PRO_5043584129" evidence="12">
    <location>
        <begin position="19"/>
        <end position="314"/>
    </location>
</feature>
<feature type="domain" description="Ig-like" evidence="13">
    <location>
        <begin position="140"/>
        <end position="231"/>
    </location>
</feature>
<dbReference type="GO" id="GO:0071222">
    <property type="term" value="P:cellular response to lipopolysaccharide"/>
    <property type="evidence" value="ECO:0007669"/>
    <property type="project" value="TreeGrafter"/>
</dbReference>
<evidence type="ECO:0000313" key="14">
    <source>
        <dbReference type="EMBL" id="CAK6953412.1"/>
    </source>
</evidence>
<dbReference type="Proteomes" id="UP001314229">
    <property type="component" value="Unassembled WGS sequence"/>
</dbReference>
<evidence type="ECO:0000256" key="6">
    <source>
        <dbReference type="ARBA" id="ARBA00023136"/>
    </source>
</evidence>
<evidence type="ECO:0000256" key="8">
    <source>
        <dbReference type="ARBA" id="ARBA00023170"/>
    </source>
</evidence>
<evidence type="ECO:0000256" key="5">
    <source>
        <dbReference type="ARBA" id="ARBA00022989"/>
    </source>
</evidence>
<evidence type="ECO:0000256" key="10">
    <source>
        <dbReference type="ARBA" id="ARBA00023319"/>
    </source>
</evidence>
<reference evidence="14 15" key="1">
    <citation type="submission" date="2024-01" db="EMBL/GenBank/DDBJ databases">
        <authorList>
            <person name="Alioto T."/>
            <person name="Alioto T."/>
            <person name="Gomez Garrido J."/>
        </authorList>
    </citation>
    <scope>NUCLEOTIDE SEQUENCE [LARGE SCALE GENOMIC DNA]</scope>
</reference>
<dbReference type="GO" id="GO:0031295">
    <property type="term" value="P:T cell costimulation"/>
    <property type="evidence" value="ECO:0007669"/>
    <property type="project" value="TreeGrafter"/>
</dbReference>
<evidence type="ECO:0000259" key="13">
    <source>
        <dbReference type="PROSITE" id="PS50835"/>
    </source>
</evidence>
<keyword evidence="6 11" id="KW-0472">Membrane</keyword>
<dbReference type="InterPro" id="IPR013783">
    <property type="entry name" value="Ig-like_fold"/>
</dbReference>
<evidence type="ECO:0000256" key="1">
    <source>
        <dbReference type="ARBA" id="ARBA00004251"/>
    </source>
</evidence>
<dbReference type="GO" id="GO:0009897">
    <property type="term" value="C:external side of plasma membrane"/>
    <property type="evidence" value="ECO:0007669"/>
    <property type="project" value="TreeGrafter"/>
</dbReference>
<dbReference type="Pfam" id="PF22705">
    <property type="entry name" value="C2-set_3"/>
    <property type="match status" value="1"/>
</dbReference>
<evidence type="ECO:0000256" key="4">
    <source>
        <dbReference type="ARBA" id="ARBA00022729"/>
    </source>
</evidence>
<evidence type="ECO:0000256" key="2">
    <source>
        <dbReference type="ARBA" id="ARBA00022475"/>
    </source>
</evidence>
<dbReference type="GO" id="GO:0006955">
    <property type="term" value="P:immune response"/>
    <property type="evidence" value="ECO:0007669"/>
    <property type="project" value="TreeGrafter"/>
</dbReference>
<feature type="domain" description="Ig-like" evidence="13">
    <location>
        <begin position="37"/>
        <end position="134"/>
    </location>
</feature>
<dbReference type="InterPro" id="IPR053896">
    <property type="entry name" value="BTN3A2-like_Ig-C"/>
</dbReference>
<keyword evidence="8" id="KW-0675">Receptor</keyword>
<keyword evidence="15" id="KW-1185">Reference proteome</keyword>
<keyword evidence="4 12" id="KW-0732">Signal</keyword>
<evidence type="ECO:0000256" key="11">
    <source>
        <dbReference type="SAM" id="Phobius"/>
    </source>
</evidence>
<dbReference type="InterPro" id="IPR013106">
    <property type="entry name" value="Ig_V-set"/>
</dbReference>
<dbReference type="GO" id="GO:0042102">
    <property type="term" value="P:positive regulation of T cell proliferation"/>
    <property type="evidence" value="ECO:0007669"/>
    <property type="project" value="TreeGrafter"/>
</dbReference>
<dbReference type="PANTHER" id="PTHR25466:SF14">
    <property type="entry name" value="BUTYROPHILIN SUBFAMILY 2 MEMBER A2-LIKE-RELATED"/>
    <property type="match status" value="1"/>
</dbReference>
<evidence type="ECO:0000256" key="12">
    <source>
        <dbReference type="SAM" id="SignalP"/>
    </source>
</evidence>
<evidence type="ECO:0000256" key="3">
    <source>
        <dbReference type="ARBA" id="ARBA00022692"/>
    </source>
</evidence>
<keyword evidence="3 11" id="KW-0812">Transmembrane</keyword>
<dbReference type="GO" id="GO:0007166">
    <property type="term" value="P:cell surface receptor signaling pathway"/>
    <property type="evidence" value="ECO:0007669"/>
    <property type="project" value="TreeGrafter"/>
</dbReference>
<dbReference type="Pfam" id="PF07686">
    <property type="entry name" value="V-set"/>
    <property type="match status" value="1"/>
</dbReference>
<protein>
    <submittedName>
        <fullName evidence="14">Butyrophilin-like protein 10 isoform X1</fullName>
    </submittedName>
</protein>
<feature type="transmembrane region" description="Helical" evidence="11">
    <location>
        <begin position="251"/>
        <end position="271"/>
    </location>
</feature>
<organism evidence="14 15">
    <name type="scientific">Scomber scombrus</name>
    <name type="common">Atlantic mackerel</name>
    <name type="synonym">Scomber vernalis</name>
    <dbReference type="NCBI Taxonomy" id="13677"/>
    <lineage>
        <taxon>Eukaryota</taxon>
        <taxon>Metazoa</taxon>
        <taxon>Chordata</taxon>
        <taxon>Craniata</taxon>
        <taxon>Vertebrata</taxon>
        <taxon>Euteleostomi</taxon>
        <taxon>Actinopterygii</taxon>
        <taxon>Neopterygii</taxon>
        <taxon>Teleostei</taxon>
        <taxon>Neoteleostei</taxon>
        <taxon>Acanthomorphata</taxon>
        <taxon>Pelagiaria</taxon>
        <taxon>Scombriformes</taxon>
        <taxon>Scombridae</taxon>
        <taxon>Scomber</taxon>
    </lineage>
</organism>
<evidence type="ECO:0000256" key="9">
    <source>
        <dbReference type="ARBA" id="ARBA00023180"/>
    </source>
</evidence>
<dbReference type="InterPro" id="IPR036179">
    <property type="entry name" value="Ig-like_dom_sf"/>
</dbReference>
<comment type="caution">
    <text evidence="14">The sequence shown here is derived from an EMBL/GenBank/DDBJ whole genome shotgun (WGS) entry which is preliminary data.</text>
</comment>
<keyword evidence="2" id="KW-1003">Cell membrane</keyword>
<name>A0AAV1N2N3_SCOSC</name>
<dbReference type="GO" id="GO:0042130">
    <property type="term" value="P:negative regulation of T cell proliferation"/>
    <property type="evidence" value="ECO:0007669"/>
    <property type="project" value="TreeGrafter"/>
</dbReference>